<proteinExistence type="predicted"/>
<dbReference type="EMBL" id="UINC01012585">
    <property type="protein sequence ID" value="SVA54880.1"/>
    <property type="molecule type" value="Genomic_DNA"/>
</dbReference>
<dbReference type="AlphaFoldDB" id="A0A381WQX2"/>
<accession>A0A381WQX2</accession>
<organism evidence="1">
    <name type="scientific">marine metagenome</name>
    <dbReference type="NCBI Taxonomy" id="408172"/>
    <lineage>
        <taxon>unclassified sequences</taxon>
        <taxon>metagenomes</taxon>
        <taxon>ecological metagenomes</taxon>
    </lineage>
</organism>
<protein>
    <submittedName>
        <fullName evidence="1">Uncharacterized protein</fullName>
    </submittedName>
</protein>
<feature type="non-terminal residue" evidence="1">
    <location>
        <position position="52"/>
    </location>
</feature>
<sequence>MVQNTILGQIKRDPRSVAMANAYTTIADGFFAVGYNPAMLAYQQDKPFMLQL</sequence>
<gene>
    <name evidence="1" type="ORF">METZ01_LOCUS107734</name>
</gene>
<dbReference type="Gene3D" id="2.40.160.60">
    <property type="entry name" value="Outer membrane protein transport protein (OMPP1/FadL/TodX)"/>
    <property type="match status" value="1"/>
</dbReference>
<reference evidence="1" key="1">
    <citation type="submission" date="2018-05" db="EMBL/GenBank/DDBJ databases">
        <authorList>
            <person name="Lanie J.A."/>
            <person name="Ng W.-L."/>
            <person name="Kazmierczak K.M."/>
            <person name="Andrzejewski T.M."/>
            <person name="Davidsen T.M."/>
            <person name="Wayne K.J."/>
            <person name="Tettelin H."/>
            <person name="Glass J.I."/>
            <person name="Rusch D."/>
            <person name="Podicherti R."/>
            <person name="Tsui H.-C.T."/>
            <person name="Winkler M.E."/>
        </authorList>
    </citation>
    <scope>NUCLEOTIDE SEQUENCE</scope>
</reference>
<name>A0A381WQX2_9ZZZZ</name>
<evidence type="ECO:0000313" key="1">
    <source>
        <dbReference type="EMBL" id="SVA54880.1"/>
    </source>
</evidence>